<gene>
    <name evidence="2" type="ORF">KI387_011109</name>
</gene>
<feature type="region of interest" description="Disordered" evidence="1">
    <location>
        <begin position="1"/>
        <end position="70"/>
    </location>
</feature>
<dbReference type="AlphaFoldDB" id="A0AA38FMW8"/>
<evidence type="ECO:0000313" key="3">
    <source>
        <dbReference type="Proteomes" id="UP000824469"/>
    </source>
</evidence>
<evidence type="ECO:0000256" key="1">
    <source>
        <dbReference type="SAM" id="MobiDB-lite"/>
    </source>
</evidence>
<comment type="caution">
    <text evidence="2">The sequence shown here is derived from an EMBL/GenBank/DDBJ whole genome shotgun (WGS) entry which is preliminary data.</text>
</comment>
<feature type="non-terminal residue" evidence="2">
    <location>
        <position position="91"/>
    </location>
</feature>
<organism evidence="2 3">
    <name type="scientific">Taxus chinensis</name>
    <name type="common">Chinese yew</name>
    <name type="synonym">Taxus wallichiana var. chinensis</name>
    <dbReference type="NCBI Taxonomy" id="29808"/>
    <lineage>
        <taxon>Eukaryota</taxon>
        <taxon>Viridiplantae</taxon>
        <taxon>Streptophyta</taxon>
        <taxon>Embryophyta</taxon>
        <taxon>Tracheophyta</taxon>
        <taxon>Spermatophyta</taxon>
        <taxon>Pinopsida</taxon>
        <taxon>Pinidae</taxon>
        <taxon>Conifers II</taxon>
        <taxon>Cupressales</taxon>
        <taxon>Taxaceae</taxon>
        <taxon>Taxus</taxon>
    </lineage>
</organism>
<dbReference type="Proteomes" id="UP000824469">
    <property type="component" value="Unassembled WGS sequence"/>
</dbReference>
<reference evidence="2 3" key="1">
    <citation type="journal article" date="2021" name="Nat. Plants">
        <title>The Taxus genome provides insights into paclitaxel biosynthesis.</title>
        <authorList>
            <person name="Xiong X."/>
            <person name="Gou J."/>
            <person name="Liao Q."/>
            <person name="Li Y."/>
            <person name="Zhou Q."/>
            <person name="Bi G."/>
            <person name="Li C."/>
            <person name="Du R."/>
            <person name="Wang X."/>
            <person name="Sun T."/>
            <person name="Guo L."/>
            <person name="Liang H."/>
            <person name="Lu P."/>
            <person name="Wu Y."/>
            <person name="Zhang Z."/>
            <person name="Ro D.K."/>
            <person name="Shang Y."/>
            <person name="Huang S."/>
            <person name="Yan J."/>
        </authorList>
    </citation>
    <scope>NUCLEOTIDE SEQUENCE [LARGE SCALE GENOMIC DNA]</scope>
    <source>
        <strain evidence="2">Ta-2019</strain>
    </source>
</reference>
<sequence length="91" mass="9992">GTLGREPAEKPPGSPRSNWDSWDVGDARDVKGRTGRRWKKSTNCYAEQVGTSGPKRRVGHEKGEADKEGTEAHFGWFGRTFLDSTGTIGTK</sequence>
<feature type="compositionally biased region" description="Polar residues" evidence="1">
    <location>
        <begin position="41"/>
        <end position="51"/>
    </location>
</feature>
<accession>A0AA38FMW8</accession>
<proteinExistence type="predicted"/>
<keyword evidence="3" id="KW-1185">Reference proteome</keyword>
<name>A0AA38FMW8_TAXCH</name>
<feature type="compositionally biased region" description="Basic and acidic residues" evidence="1">
    <location>
        <begin position="60"/>
        <end position="70"/>
    </location>
</feature>
<evidence type="ECO:0000313" key="2">
    <source>
        <dbReference type="EMBL" id="KAH9306705.1"/>
    </source>
</evidence>
<feature type="non-terminal residue" evidence="2">
    <location>
        <position position="1"/>
    </location>
</feature>
<dbReference type="EMBL" id="JAHRHJ020000008">
    <property type="protein sequence ID" value="KAH9306705.1"/>
    <property type="molecule type" value="Genomic_DNA"/>
</dbReference>
<protein>
    <submittedName>
        <fullName evidence="2">Uncharacterized protein</fullName>
    </submittedName>
</protein>